<gene>
    <name evidence="6" type="ORF">K1W69_04290</name>
</gene>
<organism evidence="6 7">
    <name type="scientific">Flavimaribacter sediminis</name>
    <dbReference type="NCBI Taxonomy" id="2865987"/>
    <lineage>
        <taxon>Bacteria</taxon>
        <taxon>Pseudomonadati</taxon>
        <taxon>Pseudomonadota</taxon>
        <taxon>Alphaproteobacteria</taxon>
        <taxon>Hyphomicrobiales</taxon>
        <taxon>Rhizobiaceae</taxon>
        <taxon>Flavimaribacter</taxon>
    </lineage>
</organism>
<feature type="transmembrane region" description="Helical" evidence="5">
    <location>
        <begin position="151"/>
        <end position="169"/>
    </location>
</feature>
<feature type="transmembrane region" description="Helical" evidence="5">
    <location>
        <begin position="220"/>
        <end position="240"/>
    </location>
</feature>
<keyword evidence="5" id="KW-1003">Cell membrane</keyword>
<dbReference type="InterPro" id="IPR002781">
    <property type="entry name" value="TM_pro_TauE-like"/>
</dbReference>
<dbReference type="PANTHER" id="PTHR43483">
    <property type="entry name" value="MEMBRANE TRANSPORTER PROTEIN HI_0806-RELATED"/>
    <property type="match status" value="1"/>
</dbReference>
<evidence type="ECO:0000256" key="1">
    <source>
        <dbReference type="ARBA" id="ARBA00004141"/>
    </source>
</evidence>
<evidence type="ECO:0000256" key="5">
    <source>
        <dbReference type="RuleBase" id="RU363041"/>
    </source>
</evidence>
<feature type="transmembrane region" description="Helical" evidence="5">
    <location>
        <begin position="113"/>
        <end position="131"/>
    </location>
</feature>
<feature type="transmembrane region" description="Helical" evidence="5">
    <location>
        <begin position="252"/>
        <end position="272"/>
    </location>
</feature>
<keyword evidence="2 5" id="KW-0812">Transmembrane</keyword>
<evidence type="ECO:0000256" key="4">
    <source>
        <dbReference type="ARBA" id="ARBA00023136"/>
    </source>
</evidence>
<protein>
    <recommendedName>
        <fullName evidence="5">Probable membrane transporter protein</fullName>
    </recommendedName>
</protein>
<keyword evidence="3 5" id="KW-1133">Transmembrane helix</keyword>
<dbReference type="GO" id="GO:0005886">
    <property type="term" value="C:plasma membrane"/>
    <property type="evidence" value="ECO:0007669"/>
    <property type="project" value="UniProtKB-SubCell"/>
</dbReference>
<reference evidence="6" key="1">
    <citation type="submission" date="2021-08" db="EMBL/GenBank/DDBJ databases">
        <title>Hoeflea bacterium WL0058 sp. nov., isolated from the sediment.</title>
        <authorList>
            <person name="Wang L."/>
            <person name="Zhang D."/>
        </authorList>
    </citation>
    <scope>NUCLEOTIDE SEQUENCE</scope>
    <source>
        <strain evidence="6">WL0058</strain>
    </source>
</reference>
<dbReference type="RefSeq" id="WP_220227086.1">
    <property type="nucleotide sequence ID" value="NZ_JAICBX010000001.1"/>
</dbReference>
<keyword evidence="7" id="KW-1185">Reference proteome</keyword>
<sequence length="274" mass="28444">MPPINEIIVFIAVLAGAGAIAGFLAGLFGIGGGAILVPVLYEAFRWFDTPDSVRTHLAIGTSLAVIVPTSLSSFRAHYKRKAPDMDLLKSWLLPVPLGVAAASVIAAGTSGEILRSIFALLAAAMGLKLIFSKDATSVGDRLPRNPAKAMVGFVIGLLSALMGVGGGILNNTFMTMFGRPVHQAIATSSGVGVLISLPGVIGFIWAGWGAEGLPAFSTGYVNWLAVALTIPMTMLAAPQGARIAHGLDRKQLSLALGVFMIIVASRFTWSLFAG</sequence>
<feature type="transmembrane region" description="Helical" evidence="5">
    <location>
        <begin position="57"/>
        <end position="78"/>
    </location>
</feature>
<evidence type="ECO:0000313" key="7">
    <source>
        <dbReference type="Proteomes" id="UP001196509"/>
    </source>
</evidence>
<evidence type="ECO:0000313" key="6">
    <source>
        <dbReference type="EMBL" id="MBW8636399.1"/>
    </source>
</evidence>
<comment type="similarity">
    <text evidence="5">Belongs to the 4-toluene sulfonate uptake permease (TSUP) (TC 2.A.102) family.</text>
</comment>
<evidence type="ECO:0000256" key="2">
    <source>
        <dbReference type="ARBA" id="ARBA00022692"/>
    </source>
</evidence>
<evidence type="ECO:0000256" key="3">
    <source>
        <dbReference type="ARBA" id="ARBA00022989"/>
    </source>
</evidence>
<dbReference type="EMBL" id="JAICBX010000001">
    <property type="protein sequence ID" value="MBW8636399.1"/>
    <property type="molecule type" value="Genomic_DNA"/>
</dbReference>
<accession>A0AAE3CZ82</accession>
<dbReference type="Pfam" id="PF01925">
    <property type="entry name" value="TauE"/>
    <property type="match status" value="1"/>
</dbReference>
<dbReference type="Proteomes" id="UP001196509">
    <property type="component" value="Unassembled WGS sequence"/>
</dbReference>
<feature type="transmembrane region" description="Helical" evidence="5">
    <location>
        <begin position="7"/>
        <end position="37"/>
    </location>
</feature>
<comment type="subcellular location">
    <subcellularLocation>
        <location evidence="5">Cell membrane</location>
        <topology evidence="5">Multi-pass membrane protein</topology>
    </subcellularLocation>
    <subcellularLocation>
        <location evidence="1">Membrane</location>
        <topology evidence="1">Multi-pass membrane protein</topology>
    </subcellularLocation>
</comment>
<name>A0AAE3CZ82_9HYPH</name>
<feature type="transmembrane region" description="Helical" evidence="5">
    <location>
        <begin position="90"/>
        <end position="107"/>
    </location>
</feature>
<dbReference type="AlphaFoldDB" id="A0AAE3CZ82"/>
<keyword evidence="4 5" id="KW-0472">Membrane</keyword>
<proteinExistence type="inferred from homology"/>
<feature type="transmembrane region" description="Helical" evidence="5">
    <location>
        <begin position="189"/>
        <end position="208"/>
    </location>
</feature>
<comment type="caution">
    <text evidence="6">The sequence shown here is derived from an EMBL/GenBank/DDBJ whole genome shotgun (WGS) entry which is preliminary data.</text>
</comment>
<dbReference type="PANTHER" id="PTHR43483:SF3">
    <property type="entry name" value="MEMBRANE TRANSPORTER PROTEIN HI_0806-RELATED"/>
    <property type="match status" value="1"/>
</dbReference>